<accession>A0A1H2GPX3</accession>
<dbReference type="STRING" id="1434072.SAMN05216210_2464"/>
<dbReference type="AlphaFoldDB" id="A0A1H2GPX3"/>
<sequence length="81" mass="9147">MKINGYENGELPIEEIRFFDLAEVGVEATPEELRKLATFLQAAADNMERMGTSYTHEHLSDKQPGFEGSPHFVVFNSELSE</sequence>
<proteinExistence type="predicted"/>
<evidence type="ECO:0000313" key="2">
    <source>
        <dbReference type="Proteomes" id="UP000243924"/>
    </source>
</evidence>
<evidence type="ECO:0000313" key="1">
    <source>
        <dbReference type="EMBL" id="SDU21634.1"/>
    </source>
</evidence>
<dbReference type="InterPro" id="IPR029083">
    <property type="entry name" value="Imm32"/>
</dbReference>
<dbReference type="OrthoDB" id="6059091at2"/>
<dbReference type="EMBL" id="LT629787">
    <property type="protein sequence ID" value="SDU21634.1"/>
    <property type="molecule type" value="Genomic_DNA"/>
</dbReference>
<dbReference type="Pfam" id="PF15566">
    <property type="entry name" value="Imm32"/>
    <property type="match status" value="1"/>
</dbReference>
<dbReference type="RefSeq" id="WP_092387326.1">
    <property type="nucleotide sequence ID" value="NZ_LT629787.1"/>
</dbReference>
<organism evidence="1 2">
    <name type="scientific">Halopseudomonas salegens</name>
    <dbReference type="NCBI Taxonomy" id="1434072"/>
    <lineage>
        <taxon>Bacteria</taxon>
        <taxon>Pseudomonadati</taxon>
        <taxon>Pseudomonadota</taxon>
        <taxon>Gammaproteobacteria</taxon>
        <taxon>Pseudomonadales</taxon>
        <taxon>Pseudomonadaceae</taxon>
        <taxon>Halopseudomonas</taxon>
    </lineage>
</organism>
<name>A0A1H2GPX3_9GAMM</name>
<gene>
    <name evidence="1" type="ORF">SAMN05216210_2464</name>
</gene>
<reference evidence="2" key="1">
    <citation type="submission" date="2016-10" db="EMBL/GenBank/DDBJ databases">
        <authorList>
            <person name="Varghese N."/>
            <person name="Submissions S."/>
        </authorList>
    </citation>
    <scope>NUCLEOTIDE SEQUENCE [LARGE SCALE GENOMIC DNA]</scope>
    <source>
        <strain evidence="2">CECT 8338</strain>
    </source>
</reference>
<keyword evidence="2" id="KW-1185">Reference proteome</keyword>
<dbReference type="Proteomes" id="UP000243924">
    <property type="component" value="Chromosome I"/>
</dbReference>
<protein>
    <submittedName>
        <fullName evidence="1">Uncharacterized protein</fullName>
    </submittedName>
</protein>